<keyword evidence="3" id="KW-0326">Glycosidase</keyword>
<dbReference type="CDD" id="cd02856">
    <property type="entry name" value="E_set_GDE_Isoamylase_N"/>
    <property type="match status" value="1"/>
</dbReference>
<comment type="caution">
    <text evidence="3">The sequence shown here is derived from an EMBL/GenBank/DDBJ whole genome shotgun (WGS) entry which is preliminary data.</text>
</comment>
<dbReference type="EC" id="3.2.1.-" evidence="3"/>
<dbReference type="Gene3D" id="2.60.40.1180">
    <property type="entry name" value="Golgi alpha-mannosidase II"/>
    <property type="match status" value="1"/>
</dbReference>
<dbReference type="RefSeq" id="WP_146453323.1">
    <property type="nucleotide sequence ID" value="NZ_SJPW01000001.1"/>
</dbReference>
<dbReference type="InterPro" id="IPR044505">
    <property type="entry name" value="GlgX_Isoamylase_N_E_set"/>
</dbReference>
<evidence type="ECO:0000313" key="4">
    <source>
        <dbReference type="Proteomes" id="UP000318288"/>
    </source>
</evidence>
<dbReference type="PANTHER" id="PTHR43002">
    <property type="entry name" value="GLYCOGEN DEBRANCHING ENZYME"/>
    <property type="match status" value="1"/>
</dbReference>
<dbReference type="SUPFAM" id="SSF51445">
    <property type="entry name" value="(Trans)glycosidases"/>
    <property type="match status" value="1"/>
</dbReference>
<dbReference type="CDD" id="cd11326">
    <property type="entry name" value="AmyAc_Glg_debranch"/>
    <property type="match status" value="1"/>
</dbReference>
<dbReference type="InterPro" id="IPR011837">
    <property type="entry name" value="Glycogen_debranch_GlgX"/>
</dbReference>
<comment type="similarity">
    <text evidence="1">Belongs to the glycosyl hydrolase 13 family.</text>
</comment>
<organism evidence="3 4">
    <name type="scientific">Rubripirellula tenax</name>
    <dbReference type="NCBI Taxonomy" id="2528015"/>
    <lineage>
        <taxon>Bacteria</taxon>
        <taxon>Pseudomonadati</taxon>
        <taxon>Planctomycetota</taxon>
        <taxon>Planctomycetia</taxon>
        <taxon>Pirellulales</taxon>
        <taxon>Pirellulaceae</taxon>
        <taxon>Rubripirellula</taxon>
    </lineage>
</organism>
<dbReference type="SMART" id="SM00642">
    <property type="entry name" value="Aamy"/>
    <property type="match status" value="1"/>
</dbReference>
<accession>A0A5C6FHR0</accession>
<dbReference type="Gene3D" id="3.20.20.80">
    <property type="entry name" value="Glycosidases"/>
    <property type="match status" value="1"/>
</dbReference>
<dbReference type="AlphaFoldDB" id="A0A5C6FHR0"/>
<protein>
    <submittedName>
        <fullName evidence="3">Glycogen debranching enzyme</fullName>
        <ecNumber evidence="3">3.2.1.-</ecNumber>
    </submittedName>
</protein>
<feature type="domain" description="Glycosyl hydrolase family 13 catalytic" evidence="2">
    <location>
        <begin position="157"/>
        <end position="570"/>
    </location>
</feature>
<dbReference type="OrthoDB" id="226102at2"/>
<dbReference type="Proteomes" id="UP000318288">
    <property type="component" value="Unassembled WGS sequence"/>
</dbReference>
<dbReference type="InterPro" id="IPR014756">
    <property type="entry name" value="Ig_E-set"/>
</dbReference>
<evidence type="ECO:0000259" key="2">
    <source>
        <dbReference type="SMART" id="SM00642"/>
    </source>
</evidence>
<dbReference type="GO" id="GO:0005980">
    <property type="term" value="P:glycogen catabolic process"/>
    <property type="evidence" value="ECO:0007669"/>
    <property type="project" value="InterPro"/>
</dbReference>
<dbReference type="SUPFAM" id="SSF51011">
    <property type="entry name" value="Glycosyl hydrolase domain"/>
    <property type="match status" value="1"/>
</dbReference>
<reference evidence="3 4" key="1">
    <citation type="submission" date="2019-02" db="EMBL/GenBank/DDBJ databases">
        <title>Deep-cultivation of Planctomycetes and their phenomic and genomic characterization uncovers novel biology.</title>
        <authorList>
            <person name="Wiegand S."/>
            <person name="Jogler M."/>
            <person name="Boedeker C."/>
            <person name="Pinto D."/>
            <person name="Vollmers J."/>
            <person name="Rivas-Marin E."/>
            <person name="Kohn T."/>
            <person name="Peeters S.H."/>
            <person name="Heuer A."/>
            <person name="Rast P."/>
            <person name="Oberbeckmann S."/>
            <person name="Bunk B."/>
            <person name="Jeske O."/>
            <person name="Meyerdierks A."/>
            <person name="Storesund J.E."/>
            <person name="Kallscheuer N."/>
            <person name="Luecker S."/>
            <person name="Lage O.M."/>
            <person name="Pohl T."/>
            <person name="Merkel B.J."/>
            <person name="Hornburger P."/>
            <person name="Mueller R.-W."/>
            <person name="Bruemmer F."/>
            <person name="Labrenz M."/>
            <person name="Spormann A.M."/>
            <person name="Op Den Camp H."/>
            <person name="Overmann J."/>
            <person name="Amann R."/>
            <person name="Jetten M.S.M."/>
            <person name="Mascher T."/>
            <person name="Medema M.H."/>
            <person name="Devos D.P."/>
            <person name="Kaster A.-K."/>
            <person name="Ovreas L."/>
            <person name="Rohde M."/>
            <person name="Galperin M.Y."/>
            <person name="Jogler C."/>
        </authorList>
    </citation>
    <scope>NUCLEOTIDE SEQUENCE [LARGE SCALE GENOMIC DNA]</scope>
    <source>
        <strain evidence="3 4">Poly51</strain>
    </source>
</reference>
<dbReference type="InterPro" id="IPR048650">
    <property type="entry name" value="ISOA1-3-like_C"/>
</dbReference>
<keyword evidence="3" id="KW-0378">Hydrolase</keyword>
<dbReference type="NCBIfam" id="TIGR02100">
    <property type="entry name" value="glgX_debranch"/>
    <property type="match status" value="1"/>
</dbReference>
<evidence type="ECO:0000313" key="3">
    <source>
        <dbReference type="EMBL" id="TWU59737.1"/>
    </source>
</evidence>
<sequence>MTSILPGKTYPLGASLTPAGCNFSVHSKSCHSMELLLFDDVDDAAPARVIPLDPKRHRTFHYWHVEVADVRVGQVYAFRAHGPYLPEHGLRFDGQKLLLDPYGRAVGVPEAFDRQAGSCAGDNTPFAMKSVVADLSTYDWEGDLPLYRPFNKTIIYEMHVGGFTKHPSSGVEPSKRGTYLGLIEKIPYLKELGVTAIELLPTFQFDPQEAPPGLTNYWGYNPVSFFAPHIGYGTTNDPLKVLDEFRDMVKAFHRADIEVLLDVVYNHTAEGDASGPTFCFKGFENSAYYILDKNPLAGHDRSRYANFSGCGNTLNGNHAIVRRMILSSLRYWVEEMHVDGFRFDLASVLSRDTNGQPQADPPILWDIETDPVLSGTKLIAEAWDAAGLYQVGNFFGDHWKEWNGHFRDDVRSFVKGDEGHAGTFTKRFLASPDIYGHRNREPEQSINFVTSHDGFTMNDLVTYSQKYNDANNEGNRDGHNENLSWNCGIEGPTKDATVERLRIKQIKNFFSINVLAFGVPMLLMGDEVRRTQNGNNNAYCQDNETNWFDWSLLEKNAEVHRFVKTLIEYRNRLPERTDPDASLNEVISRSRVRWHGTQLDRPDWGNSSRSVAFTIETNEKWFHLIFNKYWEAIEFELPSPPDGFQGWQRIIDTDRPSPDDIGEGRPIKHASKCAVSDRSTVLLTSTKLDTQSR</sequence>
<dbReference type="GO" id="GO:0004135">
    <property type="term" value="F:amylo-alpha-1,6-glucosidase activity"/>
    <property type="evidence" value="ECO:0007669"/>
    <property type="project" value="InterPro"/>
</dbReference>
<dbReference type="InterPro" id="IPR006047">
    <property type="entry name" value="GH13_cat_dom"/>
</dbReference>
<proteinExistence type="inferred from homology"/>
<gene>
    <name evidence="3" type="primary">glgX_1</name>
    <name evidence="3" type="ORF">Poly51_00090</name>
</gene>
<dbReference type="EMBL" id="SJPW01000001">
    <property type="protein sequence ID" value="TWU59737.1"/>
    <property type="molecule type" value="Genomic_DNA"/>
</dbReference>
<dbReference type="InterPro" id="IPR017853">
    <property type="entry name" value="GH"/>
</dbReference>
<dbReference type="Pfam" id="PF21156">
    <property type="entry name" value="ISOA1-3_C"/>
    <property type="match status" value="1"/>
</dbReference>
<keyword evidence="4" id="KW-1185">Reference proteome</keyword>
<dbReference type="Gene3D" id="2.60.40.10">
    <property type="entry name" value="Immunoglobulins"/>
    <property type="match status" value="1"/>
</dbReference>
<dbReference type="InterPro" id="IPR013780">
    <property type="entry name" value="Glyco_hydro_b"/>
</dbReference>
<dbReference type="InterPro" id="IPR013783">
    <property type="entry name" value="Ig-like_fold"/>
</dbReference>
<dbReference type="SUPFAM" id="SSF81296">
    <property type="entry name" value="E set domains"/>
    <property type="match status" value="1"/>
</dbReference>
<name>A0A5C6FHR0_9BACT</name>
<evidence type="ECO:0000256" key="1">
    <source>
        <dbReference type="ARBA" id="ARBA00008061"/>
    </source>
</evidence>
<dbReference type="Pfam" id="PF00128">
    <property type="entry name" value="Alpha-amylase"/>
    <property type="match status" value="1"/>
</dbReference>